<dbReference type="Proteomes" id="UP000187266">
    <property type="component" value="Chromosome"/>
</dbReference>
<evidence type="ECO:0000313" key="8">
    <source>
        <dbReference type="Proteomes" id="UP000187266"/>
    </source>
</evidence>
<dbReference type="InterPro" id="IPR013154">
    <property type="entry name" value="ADH-like_N"/>
</dbReference>
<evidence type="ECO:0000256" key="1">
    <source>
        <dbReference type="ARBA" id="ARBA00001947"/>
    </source>
</evidence>
<dbReference type="PANTHER" id="PTHR43161">
    <property type="entry name" value="SORBITOL DEHYDROGENASE"/>
    <property type="match status" value="1"/>
</dbReference>
<evidence type="ECO:0000313" key="7">
    <source>
        <dbReference type="EMBL" id="APX89348.1"/>
    </source>
</evidence>
<dbReference type="STRING" id="1267768.BV394_06140"/>
<dbReference type="InterPro" id="IPR036291">
    <property type="entry name" value="NAD(P)-bd_dom_sf"/>
</dbReference>
<accession>A0A1U7DHJ5</accession>
<comment type="similarity">
    <text evidence="2">Belongs to the zinc-containing alcohol dehydrogenase family.</text>
</comment>
<evidence type="ECO:0000256" key="5">
    <source>
        <dbReference type="ARBA" id="ARBA00023002"/>
    </source>
</evidence>
<dbReference type="GO" id="GO:0034079">
    <property type="term" value="P:butanediol biosynthetic process"/>
    <property type="evidence" value="ECO:0007669"/>
    <property type="project" value="TreeGrafter"/>
</dbReference>
<accession>A0A2M9DE19</accession>
<feature type="domain" description="Alcohol dehydrogenase-like N-terminal" evidence="6">
    <location>
        <begin position="23"/>
        <end position="134"/>
    </location>
</feature>
<reference evidence="7 8" key="1">
    <citation type="submission" date="2017-01" db="EMBL/GenBank/DDBJ databases">
        <title>Genomic analysis of Xuhuaishuia manganoxidans DY6-4.</title>
        <authorList>
            <person name="Wang X."/>
        </authorList>
    </citation>
    <scope>NUCLEOTIDE SEQUENCE [LARGE SCALE GENOMIC DNA]</scope>
    <source>
        <strain evidence="7 8">DY6-4</strain>
    </source>
</reference>
<keyword evidence="8" id="KW-1185">Reference proteome</keyword>
<name>A0A1U7DHJ5_9RHOB</name>
<evidence type="ECO:0000256" key="2">
    <source>
        <dbReference type="ARBA" id="ARBA00008072"/>
    </source>
</evidence>
<dbReference type="RefSeq" id="WP_076979371.1">
    <property type="nucleotide sequence ID" value="NZ_CP019124.1"/>
</dbReference>
<protein>
    <submittedName>
        <fullName evidence="7">Galactitol-1-phosphate 5-dehydrogenase</fullName>
    </submittedName>
</protein>
<evidence type="ECO:0000256" key="3">
    <source>
        <dbReference type="ARBA" id="ARBA00022723"/>
    </source>
</evidence>
<dbReference type="Gene3D" id="3.90.180.10">
    <property type="entry name" value="Medium-chain alcohol dehydrogenases, catalytic domain"/>
    <property type="match status" value="1"/>
</dbReference>
<dbReference type="GO" id="GO:0000721">
    <property type="term" value="F:(R,R)-butanediol dehydrogenase activity"/>
    <property type="evidence" value="ECO:0007669"/>
    <property type="project" value="TreeGrafter"/>
</dbReference>
<keyword evidence="5" id="KW-0560">Oxidoreductase</keyword>
<dbReference type="Gene3D" id="3.40.50.720">
    <property type="entry name" value="NAD(P)-binding Rossmann-like Domain"/>
    <property type="match status" value="1"/>
</dbReference>
<dbReference type="SUPFAM" id="SSF51735">
    <property type="entry name" value="NAD(P)-binding Rossmann-fold domains"/>
    <property type="match status" value="1"/>
</dbReference>
<dbReference type="OrthoDB" id="9809185at2"/>
<keyword evidence="3" id="KW-0479">Metal-binding</keyword>
<dbReference type="SUPFAM" id="SSF50129">
    <property type="entry name" value="GroES-like"/>
    <property type="match status" value="1"/>
</dbReference>
<dbReference type="Pfam" id="PF08240">
    <property type="entry name" value="ADH_N"/>
    <property type="match status" value="1"/>
</dbReference>
<evidence type="ECO:0000259" key="6">
    <source>
        <dbReference type="Pfam" id="PF08240"/>
    </source>
</evidence>
<comment type="cofactor">
    <cofactor evidence="1">
        <name>Zn(2+)</name>
        <dbReference type="ChEBI" id="CHEBI:29105"/>
    </cofactor>
</comment>
<dbReference type="EMBL" id="CP019124">
    <property type="protein sequence ID" value="APX89348.1"/>
    <property type="molecule type" value="Genomic_DNA"/>
</dbReference>
<organism evidence="7 8">
    <name type="scientific">Brevirhabdus pacifica</name>
    <dbReference type="NCBI Taxonomy" id="1267768"/>
    <lineage>
        <taxon>Bacteria</taxon>
        <taxon>Pseudomonadati</taxon>
        <taxon>Pseudomonadota</taxon>
        <taxon>Alphaproteobacteria</taxon>
        <taxon>Rhodobacterales</taxon>
        <taxon>Paracoccaceae</taxon>
        <taxon>Brevirhabdus</taxon>
    </lineage>
</organism>
<dbReference type="GO" id="GO:0046872">
    <property type="term" value="F:metal ion binding"/>
    <property type="evidence" value="ECO:0007669"/>
    <property type="project" value="UniProtKB-KW"/>
</dbReference>
<dbReference type="AlphaFoldDB" id="A0A1U7DHJ5"/>
<dbReference type="PANTHER" id="PTHR43161:SF23">
    <property type="entry name" value="(R,R)-BUTANEDIOL DEHYDROGENASE-RELATED"/>
    <property type="match status" value="1"/>
</dbReference>
<gene>
    <name evidence="7" type="ORF">BV394_06140</name>
</gene>
<dbReference type="GO" id="GO:0005737">
    <property type="term" value="C:cytoplasm"/>
    <property type="evidence" value="ECO:0007669"/>
    <property type="project" value="TreeGrafter"/>
</dbReference>
<evidence type="ECO:0000256" key="4">
    <source>
        <dbReference type="ARBA" id="ARBA00022833"/>
    </source>
</evidence>
<keyword evidence="4" id="KW-0862">Zinc</keyword>
<dbReference type="InterPro" id="IPR011032">
    <property type="entry name" value="GroES-like_sf"/>
</dbReference>
<proteinExistence type="inferred from homology"/>
<sequence length="334" mass="34500">MKALVYEGECNLALREVPRPLPGAGEVLIRVGAVGICGSDMHAYLGHDARRPAPLILGHEAAGTVEAGADVPGAPSAGTAVTINPLVTCGTCPACVAGRENICPDRQIISMPPREGAFAQYLAMPPANLVPVPEGIPLARAALAEPLAVGWHAARIGLAVLSPHGDPVPDRALVIGGGAIGLASALALAAMGLRDITIHEPHPARRHFLADRCAQRVSESQVAAPLVVDAVGLAATRAAASASVLPGGVIVHVGLAEDLGGLDVRRMTLQEVTFIGSYTYTAQDFRDTAQALFDGRLGPLEWFETRPLEKGAEAFADLRAGAVAAPKIVLDPWA</sequence>